<dbReference type="EMBL" id="FMSH01000351">
    <property type="protein sequence ID" value="SCU82315.1"/>
    <property type="molecule type" value="Genomic_DNA"/>
</dbReference>
<protein>
    <submittedName>
        <fullName evidence="1">Uncharacterized protein</fullName>
    </submittedName>
</protein>
<reference evidence="1" key="1">
    <citation type="submission" date="2016-09" db="EMBL/GenBank/DDBJ databases">
        <authorList>
            <person name="Capua I."/>
            <person name="De Benedictis P."/>
            <person name="Joannis T."/>
            <person name="Lombin L.H."/>
            <person name="Cattoli G."/>
        </authorList>
    </citation>
    <scope>NUCLEOTIDE SEQUENCE</scope>
    <source>
        <strain evidence="1">B9</strain>
    </source>
</reference>
<gene>
    <name evidence="1" type="ORF">CNECB9_4140004</name>
</gene>
<sequence>MSSLSRLRERGANRQPAMIVSNPNAAIDYWQHSLPPNLSQGR</sequence>
<organism evidence="1">
    <name type="scientific">Cupriavidus necator</name>
    <name type="common">Alcaligenes eutrophus</name>
    <name type="synonym">Ralstonia eutropha</name>
    <dbReference type="NCBI Taxonomy" id="106590"/>
    <lineage>
        <taxon>Bacteria</taxon>
        <taxon>Pseudomonadati</taxon>
        <taxon>Pseudomonadota</taxon>
        <taxon>Betaproteobacteria</taxon>
        <taxon>Burkholderiales</taxon>
        <taxon>Burkholderiaceae</taxon>
        <taxon>Cupriavidus</taxon>
    </lineage>
</organism>
<evidence type="ECO:0000313" key="1">
    <source>
        <dbReference type="EMBL" id="SCU82315.1"/>
    </source>
</evidence>
<proteinExistence type="predicted"/>
<name>A0A1K0JIR2_CUPNE</name>
<accession>A0A1K0JIR2</accession>
<dbReference type="AlphaFoldDB" id="A0A1K0JIR2"/>